<evidence type="ECO:0000256" key="4">
    <source>
        <dbReference type="PROSITE-ProRule" id="PRU00134"/>
    </source>
</evidence>
<evidence type="ECO:0000256" key="3">
    <source>
        <dbReference type="ARBA" id="ARBA00022833"/>
    </source>
</evidence>
<evidence type="ECO:0000256" key="5">
    <source>
        <dbReference type="SAM" id="MobiDB-lite"/>
    </source>
</evidence>
<dbReference type="Gene3D" id="6.10.140.2220">
    <property type="match status" value="1"/>
</dbReference>
<protein>
    <recommendedName>
        <fullName evidence="6">MYND-type domain-containing protein</fullName>
    </recommendedName>
</protein>
<evidence type="ECO:0000313" key="7">
    <source>
        <dbReference type="EMBL" id="TEB26131.1"/>
    </source>
</evidence>
<reference evidence="7 8" key="1">
    <citation type="journal article" date="2019" name="Nat. Ecol. Evol.">
        <title>Megaphylogeny resolves global patterns of mushroom evolution.</title>
        <authorList>
            <person name="Varga T."/>
            <person name="Krizsan K."/>
            <person name="Foldi C."/>
            <person name="Dima B."/>
            <person name="Sanchez-Garcia M."/>
            <person name="Sanchez-Ramirez S."/>
            <person name="Szollosi G.J."/>
            <person name="Szarkandi J.G."/>
            <person name="Papp V."/>
            <person name="Albert L."/>
            <person name="Andreopoulos W."/>
            <person name="Angelini C."/>
            <person name="Antonin V."/>
            <person name="Barry K.W."/>
            <person name="Bougher N.L."/>
            <person name="Buchanan P."/>
            <person name="Buyck B."/>
            <person name="Bense V."/>
            <person name="Catcheside P."/>
            <person name="Chovatia M."/>
            <person name="Cooper J."/>
            <person name="Damon W."/>
            <person name="Desjardin D."/>
            <person name="Finy P."/>
            <person name="Geml J."/>
            <person name="Haridas S."/>
            <person name="Hughes K."/>
            <person name="Justo A."/>
            <person name="Karasinski D."/>
            <person name="Kautmanova I."/>
            <person name="Kiss B."/>
            <person name="Kocsube S."/>
            <person name="Kotiranta H."/>
            <person name="LaButti K.M."/>
            <person name="Lechner B.E."/>
            <person name="Liimatainen K."/>
            <person name="Lipzen A."/>
            <person name="Lukacs Z."/>
            <person name="Mihaltcheva S."/>
            <person name="Morgado L.N."/>
            <person name="Niskanen T."/>
            <person name="Noordeloos M.E."/>
            <person name="Ohm R.A."/>
            <person name="Ortiz-Santana B."/>
            <person name="Ovrebo C."/>
            <person name="Racz N."/>
            <person name="Riley R."/>
            <person name="Savchenko A."/>
            <person name="Shiryaev A."/>
            <person name="Soop K."/>
            <person name="Spirin V."/>
            <person name="Szebenyi C."/>
            <person name="Tomsovsky M."/>
            <person name="Tulloss R.E."/>
            <person name="Uehling J."/>
            <person name="Grigoriev I.V."/>
            <person name="Vagvolgyi C."/>
            <person name="Papp T."/>
            <person name="Martin F.M."/>
            <person name="Miettinen O."/>
            <person name="Hibbett D.S."/>
            <person name="Nagy L.G."/>
        </authorList>
    </citation>
    <scope>NUCLEOTIDE SEQUENCE [LARGE SCALE GENOMIC DNA]</scope>
    <source>
        <strain evidence="7 8">FP101781</strain>
    </source>
</reference>
<dbReference type="InterPro" id="IPR002893">
    <property type="entry name" value="Znf_MYND"/>
</dbReference>
<feature type="domain" description="MYND-type" evidence="6">
    <location>
        <begin position="46"/>
        <end position="96"/>
    </location>
</feature>
<dbReference type="OrthoDB" id="5231159at2759"/>
<keyword evidence="2 4" id="KW-0863">Zinc-finger</keyword>
<dbReference type="Proteomes" id="UP000298030">
    <property type="component" value="Unassembled WGS sequence"/>
</dbReference>
<gene>
    <name evidence="7" type="ORF">FA13DRAFT_1111912</name>
</gene>
<feature type="region of interest" description="Disordered" evidence="5">
    <location>
        <begin position="259"/>
        <end position="286"/>
    </location>
</feature>
<comment type="caution">
    <text evidence="7">The sequence shown here is derived from an EMBL/GenBank/DDBJ whole genome shotgun (WGS) entry which is preliminary data.</text>
</comment>
<evidence type="ECO:0000256" key="2">
    <source>
        <dbReference type="ARBA" id="ARBA00022771"/>
    </source>
</evidence>
<organism evidence="7 8">
    <name type="scientific">Coprinellus micaceus</name>
    <name type="common">Glistening ink-cap mushroom</name>
    <name type="synonym">Coprinus micaceus</name>
    <dbReference type="NCBI Taxonomy" id="71717"/>
    <lineage>
        <taxon>Eukaryota</taxon>
        <taxon>Fungi</taxon>
        <taxon>Dikarya</taxon>
        <taxon>Basidiomycota</taxon>
        <taxon>Agaricomycotina</taxon>
        <taxon>Agaricomycetes</taxon>
        <taxon>Agaricomycetidae</taxon>
        <taxon>Agaricales</taxon>
        <taxon>Agaricineae</taxon>
        <taxon>Psathyrellaceae</taxon>
        <taxon>Coprinellus</taxon>
    </lineage>
</organism>
<proteinExistence type="predicted"/>
<name>A0A4Y7SWP3_COPMI</name>
<dbReference type="PROSITE" id="PS50865">
    <property type="entry name" value="ZF_MYND_2"/>
    <property type="match status" value="1"/>
</dbReference>
<keyword evidence="8" id="KW-1185">Reference proteome</keyword>
<keyword evidence="1" id="KW-0479">Metal-binding</keyword>
<evidence type="ECO:0000313" key="8">
    <source>
        <dbReference type="Proteomes" id="UP000298030"/>
    </source>
</evidence>
<dbReference type="AlphaFoldDB" id="A0A4Y7SWP3"/>
<evidence type="ECO:0000259" key="6">
    <source>
        <dbReference type="PROSITE" id="PS50865"/>
    </source>
</evidence>
<accession>A0A4Y7SWP3</accession>
<dbReference type="GO" id="GO:0008270">
    <property type="term" value="F:zinc ion binding"/>
    <property type="evidence" value="ECO:0007669"/>
    <property type="project" value="UniProtKB-KW"/>
</dbReference>
<sequence>MREAFTAHLTEKLSLLRGNEPGIQEIRMHAAEVERASRYLDKSTWVRICDNAKHLPQLPGDREDMPQKMCSRCHSVVYYSSECQREDWNALHRQECSHLAKSRRQQKRTGHWYSQNNRRFQATQLWHAYEDHLEVSNVDNRLASNAIVRIPVGRPPCRESMSTSLSKEYIENTRDVVPSYLQSRFKEMLSFFVKANAPRRAEGPRSAILVDRRLPLLKDSQINILILLRPSSVDGGARRRREGSKFLLQGILAYPSRTNQFPGVHERPNNGSANSQLLAEPSSRYV</sequence>
<dbReference type="Pfam" id="PF01753">
    <property type="entry name" value="zf-MYND"/>
    <property type="match status" value="1"/>
</dbReference>
<dbReference type="SUPFAM" id="SSF144232">
    <property type="entry name" value="HIT/MYND zinc finger-like"/>
    <property type="match status" value="1"/>
</dbReference>
<evidence type="ECO:0000256" key="1">
    <source>
        <dbReference type="ARBA" id="ARBA00022723"/>
    </source>
</evidence>
<dbReference type="EMBL" id="QPFP01000051">
    <property type="protein sequence ID" value="TEB26131.1"/>
    <property type="molecule type" value="Genomic_DNA"/>
</dbReference>
<keyword evidence="3" id="KW-0862">Zinc</keyword>